<evidence type="ECO:0000256" key="3">
    <source>
        <dbReference type="ARBA" id="ARBA00022692"/>
    </source>
</evidence>
<feature type="transmembrane region" description="Helical" evidence="6">
    <location>
        <begin position="64"/>
        <end position="86"/>
    </location>
</feature>
<keyword evidence="5 6" id="KW-0472">Membrane</keyword>
<feature type="transmembrane region" description="Helical" evidence="6">
    <location>
        <begin position="93"/>
        <end position="117"/>
    </location>
</feature>
<evidence type="ECO:0000256" key="2">
    <source>
        <dbReference type="ARBA" id="ARBA00022475"/>
    </source>
</evidence>
<evidence type="ECO:0000313" key="8">
    <source>
        <dbReference type="EMBL" id="MBC8528553.1"/>
    </source>
</evidence>
<comment type="subcellular location">
    <subcellularLocation>
        <location evidence="1 6">Cell membrane</location>
        <topology evidence="1 6">Multi-pass membrane protein</topology>
    </subcellularLocation>
</comment>
<evidence type="ECO:0000259" key="7">
    <source>
        <dbReference type="Pfam" id="PF09335"/>
    </source>
</evidence>
<dbReference type="InterPro" id="IPR015414">
    <property type="entry name" value="TMEM64"/>
</dbReference>
<organism evidence="8 9">
    <name type="scientific">Luoshenia tenuis</name>
    <dbReference type="NCBI Taxonomy" id="2763654"/>
    <lineage>
        <taxon>Bacteria</taxon>
        <taxon>Bacillati</taxon>
        <taxon>Bacillota</taxon>
        <taxon>Clostridia</taxon>
        <taxon>Christensenellales</taxon>
        <taxon>Christensenellaceae</taxon>
        <taxon>Luoshenia</taxon>
    </lineage>
</organism>
<dbReference type="RefSeq" id="WP_249284543.1">
    <property type="nucleotide sequence ID" value="NZ_JACRSO010000001.1"/>
</dbReference>
<keyword evidence="3 6" id="KW-0812">Transmembrane</keyword>
<dbReference type="Proteomes" id="UP000654279">
    <property type="component" value="Unassembled WGS sequence"/>
</dbReference>
<dbReference type="Pfam" id="PF09335">
    <property type="entry name" value="VTT_dom"/>
    <property type="match status" value="1"/>
</dbReference>
<dbReference type="GO" id="GO:0005886">
    <property type="term" value="C:plasma membrane"/>
    <property type="evidence" value="ECO:0007669"/>
    <property type="project" value="UniProtKB-SubCell"/>
</dbReference>
<evidence type="ECO:0000313" key="9">
    <source>
        <dbReference type="Proteomes" id="UP000654279"/>
    </source>
</evidence>
<gene>
    <name evidence="8" type="ORF">H8699_03760</name>
</gene>
<reference evidence="8" key="1">
    <citation type="submission" date="2020-08" db="EMBL/GenBank/DDBJ databases">
        <title>Genome public.</title>
        <authorList>
            <person name="Liu C."/>
            <person name="Sun Q."/>
        </authorList>
    </citation>
    <scope>NUCLEOTIDE SEQUENCE</scope>
    <source>
        <strain evidence="8">NSJ-44</strain>
    </source>
</reference>
<keyword evidence="9" id="KW-1185">Reference proteome</keyword>
<comment type="caution">
    <text evidence="8">The sequence shown here is derived from an EMBL/GenBank/DDBJ whole genome shotgun (WGS) entry which is preliminary data.</text>
</comment>
<proteinExistence type="inferred from homology"/>
<comment type="caution">
    <text evidence="6">Lacks conserved residue(s) required for the propagation of feature annotation.</text>
</comment>
<evidence type="ECO:0000256" key="4">
    <source>
        <dbReference type="ARBA" id="ARBA00022989"/>
    </source>
</evidence>
<evidence type="ECO:0000256" key="1">
    <source>
        <dbReference type="ARBA" id="ARBA00004651"/>
    </source>
</evidence>
<dbReference type="EMBL" id="JACRSO010000001">
    <property type="protein sequence ID" value="MBC8528553.1"/>
    <property type="molecule type" value="Genomic_DNA"/>
</dbReference>
<feature type="transmembrane region" description="Helical" evidence="6">
    <location>
        <begin position="150"/>
        <end position="169"/>
    </location>
</feature>
<protein>
    <recommendedName>
        <fullName evidence="6">TVP38/TMEM64 family membrane protein</fullName>
    </recommendedName>
</protein>
<feature type="transmembrane region" description="Helical" evidence="6">
    <location>
        <begin position="207"/>
        <end position="228"/>
    </location>
</feature>
<dbReference type="InterPro" id="IPR032816">
    <property type="entry name" value="VTT_dom"/>
</dbReference>
<keyword evidence="4 6" id="KW-1133">Transmembrane helix</keyword>
<accession>A0A926CZN7</accession>
<evidence type="ECO:0000256" key="6">
    <source>
        <dbReference type="RuleBase" id="RU366058"/>
    </source>
</evidence>
<keyword evidence="2 6" id="KW-1003">Cell membrane</keyword>
<dbReference type="PANTHER" id="PTHR12677">
    <property type="entry name" value="GOLGI APPARATUS MEMBRANE PROTEIN TVP38-RELATED"/>
    <property type="match status" value="1"/>
</dbReference>
<comment type="similarity">
    <text evidence="6">Belongs to the TVP38/TMEM64 family.</text>
</comment>
<dbReference type="PANTHER" id="PTHR12677:SF59">
    <property type="entry name" value="GOLGI APPARATUS MEMBRANE PROTEIN TVP38-RELATED"/>
    <property type="match status" value="1"/>
</dbReference>
<dbReference type="AlphaFoldDB" id="A0A926CZN7"/>
<evidence type="ECO:0000256" key="5">
    <source>
        <dbReference type="ARBA" id="ARBA00023136"/>
    </source>
</evidence>
<sequence length="246" mass="26341">MTSYLIISPEERARLRGKRWLILGVAAALIAALLFLLLTLGRDALALAQDPRQLHALAQRCGIWGWAVIAGFSALQAALPVVPASVIQVAAGFLYGAWPGALLCLAGIALASALLFFCVRKFATRLAGLFIDMQRVYALPLFSDAKRLNLLLYLLFLVPGTPKTTLVILSGLTPCRARHFLPLMLAARLPAVLSTCFSGQALGQSNYWGAGLLLSLIAILTLAGAGAYRHLVKREAAPLEGKRKIG</sequence>
<feature type="domain" description="VTT" evidence="7">
    <location>
        <begin position="82"/>
        <end position="200"/>
    </location>
</feature>
<name>A0A926CZN7_9FIRM</name>